<keyword evidence="3" id="KW-1185">Reference proteome</keyword>
<protein>
    <submittedName>
        <fullName evidence="2">Uncharacterized protein</fullName>
    </submittedName>
</protein>
<dbReference type="RefSeq" id="WP_327922145.1">
    <property type="nucleotide sequence ID" value="NZ_JARMDB010000050.1"/>
</dbReference>
<feature type="transmembrane region" description="Helical" evidence="1">
    <location>
        <begin position="5"/>
        <end position="23"/>
    </location>
</feature>
<keyword evidence="1" id="KW-0812">Transmembrane</keyword>
<dbReference type="EMBL" id="JARMDB010000050">
    <property type="protein sequence ID" value="MED1569661.1"/>
    <property type="molecule type" value="Genomic_DNA"/>
</dbReference>
<reference evidence="2 3" key="1">
    <citation type="submission" date="2023-03" db="EMBL/GenBank/DDBJ databases">
        <title>Bacillus Genome Sequencing.</title>
        <authorList>
            <person name="Dunlap C."/>
        </authorList>
    </citation>
    <scope>NUCLEOTIDE SEQUENCE [LARGE SCALE GENOMIC DNA]</scope>
    <source>
        <strain evidence="2 3">B-615</strain>
    </source>
</reference>
<keyword evidence="1" id="KW-0472">Membrane</keyword>
<proteinExistence type="predicted"/>
<organism evidence="2 3">
    <name type="scientific">Bacillus paramycoides</name>
    <dbReference type="NCBI Taxonomy" id="2026194"/>
    <lineage>
        <taxon>Bacteria</taxon>
        <taxon>Bacillati</taxon>
        <taxon>Bacillota</taxon>
        <taxon>Bacilli</taxon>
        <taxon>Bacillales</taxon>
        <taxon>Bacillaceae</taxon>
        <taxon>Bacillus</taxon>
        <taxon>Bacillus cereus group</taxon>
    </lineage>
</organism>
<evidence type="ECO:0000313" key="2">
    <source>
        <dbReference type="EMBL" id="MED1569661.1"/>
    </source>
</evidence>
<evidence type="ECO:0000313" key="3">
    <source>
        <dbReference type="Proteomes" id="UP001309448"/>
    </source>
</evidence>
<name>A0ABU6N3X3_9BACI</name>
<gene>
    <name evidence="2" type="ORF">P4U88_28445</name>
</gene>
<keyword evidence="1" id="KW-1133">Transmembrane helix</keyword>
<accession>A0ABU6N3X3</accession>
<comment type="caution">
    <text evidence="2">The sequence shown here is derived from an EMBL/GenBank/DDBJ whole genome shotgun (WGS) entry which is preliminary data.</text>
</comment>
<evidence type="ECO:0000256" key="1">
    <source>
        <dbReference type="SAM" id="Phobius"/>
    </source>
</evidence>
<dbReference type="Proteomes" id="UP001309448">
    <property type="component" value="Unassembled WGS sequence"/>
</dbReference>
<sequence length="151" mass="18218">MKKIFFTGLIILVCISSLFWYMYPSPYLEKLNQKEQRLYNQFHKNNDVVLLQNQNPETIVRLFLYSIKQEHYETTYRFYTTLNDENDKQMFLKSAKSQKELLFRFKFANKPIGTSQNYACIKLPSLFDDVYFEMTQIDGIWLINEPPIRIQ</sequence>